<dbReference type="SMART" id="SM00443">
    <property type="entry name" value="G_patch"/>
    <property type="match status" value="1"/>
</dbReference>
<keyword evidence="5 7" id="KW-0508">mRNA splicing</keyword>
<dbReference type="Pfam" id="PF01585">
    <property type="entry name" value="G-patch"/>
    <property type="match status" value="1"/>
</dbReference>
<keyword evidence="8" id="KW-0175">Coiled coil</keyword>
<feature type="region of interest" description="Disordered" evidence="9">
    <location>
        <begin position="161"/>
        <end position="185"/>
    </location>
</feature>
<dbReference type="InterPro" id="IPR024933">
    <property type="entry name" value="TFP11"/>
</dbReference>
<feature type="domain" description="G-patch" evidence="10">
    <location>
        <begin position="201"/>
        <end position="246"/>
    </location>
</feature>
<evidence type="ECO:0000256" key="8">
    <source>
        <dbReference type="SAM" id="Coils"/>
    </source>
</evidence>
<feature type="compositionally biased region" description="Low complexity" evidence="9">
    <location>
        <begin position="117"/>
        <end position="126"/>
    </location>
</feature>
<dbReference type="GO" id="GO:0006397">
    <property type="term" value="P:mRNA processing"/>
    <property type="evidence" value="ECO:0007669"/>
    <property type="project" value="UniProtKB-KW"/>
</dbReference>
<reference evidence="11 12" key="1">
    <citation type="submission" date="2024-02" db="EMBL/GenBank/DDBJ databases">
        <authorList>
            <person name="Vignale AGUSTIN F."/>
            <person name="Sosa J E."/>
            <person name="Modenutti C."/>
        </authorList>
    </citation>
    <scope>NUCLEOTIDE SEQUENCE [LARGE SCALE GENOMIC DNA]</scope>
</reference>
<protein>
    <recommendedName>
        <fullName evidence="10">G-patch domain-containing protein</fullName>
    </recommendedName>
</protein>
<organism evidence="11 12">
    <name type="scientific">Ilex paraguariensis</name>
    <name type="common">yerba mate</name>
    <dbReference type="NCBI Taxonomy" id="185542"/>
    <lineage>
        <taxon>Eukaryota</taxon>
        <taxon>Viridiplantae</taxon>
        <taxon>Streptophyta</taxon>
        <taxon>Embryophyta</taxon>
        <taxon>Tracheophyta</taxon>
        <taxon>Spermatophyta</taxon>
        <taxon>Magnoliopsida</taxon>
        <taxon>eudicotyledons</taxon>
        <taxon>Gunneridae</taxon>
        <taxon>Pentapetalae</taxon>
        <taxon>asterids</taxon>
        <taxon>campanulids</taxon>
        <taxon>Aquifoliales</taxon>
        <taxon>Aquifoliaceae</taxon>
        <taxon>Ilex</taxon>
    </lineage>
</organism>
<dbReference type="PROSITE" id="PS50174">
    <property type="entry name" value="G_PATCH"/>
    <property type="match status" value="1"/>
</dbReference>
<dbReference type="InterPro" id="IPR022783">
    <property type="entry name" value="GCFC_dom"/>
</dbReference>
<dbReference type="GO" id="GO:0005681">
    <property type="term" value="C:spliceosomal complex"/>
    <property type="evidence" value="ECO:0007669"/>
    <property type="project" value="UniProtKB-KW"/>
</dbReference>
<keyword evidence="6 7" id="KW-0539">Nucleus</keyword>
<gene>
    <name evidence="11" type="ORF">ILEXP_LOCUS41486</name>
</gene>
<evidence type="ECO:0000256" key="7">
    <source>
        <dbReference type="PIRNR" id="PIRNR017706"/>
    </source>
</evidence>
<dbReference type="PANTHER" id="PTHR23329">
    <property type="entry name" value="TUFTELIN-INTERACTING PROTEIN 11-RELATED"/>
    <property type="match status" value="1"/>
</dbReference>
<evidence type="ECO:0000313" key="11">
    <source>
        <dbReference type="EMBL" id="CAK9171874.1"/>
    </source>
</evidence>
<keyword evidence="4 7" id="KW-0747">Spliceosome</keyword>
<name>A0ABC8TQW4_9AQUA</name>
<evidence type="ECO:0000256" key="1">
    <source>
        <dbReference type="ARBA" id="ARBA00004123"/>
    </source>
</evidence>
<dbReference type="InterPro" id="IPR045211">
    <property type="entry name" value="TFP11/STIP/Ntr1"/>
</dbReference>
<accession>A0ABC8TQW4</accession>
<dbReference type="PANTHER" id="PTHR23329:SF1">
    <property type="entry name" value="TUFTELIN-INTERACTING PROTEIN 11"/>
    <property type="match status" value="1"/>
</dbReference>
<dbReference type="Proteomes" id="UP001642360">
    <property type="component" value="Unassembled WGS sequence"/>
</dbReference>
<evidence type="ECO:0000256" key="4">
    <source>
        <dbReference type="ARBA" id="ARBA00022728"/>
    </source>
</evidence>
<keyword evidence="3 7" id="KW-0507">mRNA processing</keyword>
<dbReference type="InterPro" id="IPR022159">
    <property type="entry name" value="STIP/TFIP11_N"/>
</dbReference>
<evidence type="ECO:0000313" key="12">
    <source>
        <dbReference type="Proteomes" id="UP001642360"/>
    </source>
</evidence>
<sequence length="863" mass="98668">MEDYQEMEKFGMENDYEDGQWIGGEFYYRKRKDKRFQTKDDVLYGVFASDDSDSDNRGGSSSRKRRKDLSKKSDFTKPVNFVSTGTVMPNQEIDDNLKEENVDAAEEENKTSGLGLGASSSVSSGLGFHSSASRIAVVENGADQEDDGNVFLPTGFGKKIREGAERRREREKEKSRLAKKSTQVGRREPELGGVGLFEEHTKGIGRKLLEKMGYKGGGLGKNEQGIVAPIEAKLRPKLMGMGYGKSDLPVLQEVEEKKSLPNVAKATEGRSTEKLWSKQGRQNKKVYVTAEELLAQKQEQGIEVVQKVFDMRGPQVRVLTNLENLNAEEKAKENDVPMPEFQHNVRLIVDLAELDIQKIDRDLRNERETVVTLQKEKEKLQIDAARQKKQLDSMEEIVCVLDQIGTENSLGKLTLDSLAKSFGDLQRRYAEDYKLCNLSCIACSFALPLFIRVFQGWDPLQNPKHGLEVMSLWKNLLQGEDCFDFSDAASPYTQLFMEVVFPAVRITGTNTWQARDPEPMLHFLESWERLLPPSILQSILDNVVLPKLSAAVESWDPRRETIPIHSWVHPWLPLLGQKLEALYHTIRNRLESVLHAWHPSDMSAYYILSPWKTVFDPTSWEKLMVRYIVPKLLTVIHDFEINPADQKLDQFYWIRTWATAIPIHHMVPLMDMFFNKWQEVLYHWLCSNPNFEQVTQWYLGWKELLPPELLANEHIRYRLNLGLDMMNQAVEGMEVVQPGLRENISYLRVLEQRQFEAQQKAAAQAQQRSSASVGSVTQMEGLGGGQEMSLKEVIEVHAQQNGLLFKPKPGRMHDGHQIYGFGNISIIIDSLNQKVFAQTEDRWSLVSLEQLLELHSRSGLKRR</sequence>
<evidence type="ECO:0000256" key="2">
    <source>
        <dbReference type="ARBA" id="ARBA00010900"/>
    </source>
</evidence>
<feature type="compositionally biased region" description="Basic and acidic residues" evidence="9">
    <location>
        <begin position="161"/>
        <end position="176"/>
    </location>
</feature>
<evidence type="ECO:0000256" key="9">
    <source>
        <dbReference type="SAM" id="MobiDB-lite"/>
    </source>
</evidence>
<dbReference type="AlphaFoldDB" id="A0ABC8TQW4"/>
<dbReference type="InterPro" id="IPR000467">
    <property type="entry name" value="G_patch_dom"/>
</dbReference>
<dbReference type="PIRSF" id="PIRSF017706">
    <property type="entry name" value="TFIP11"/>
    <property type="match status" value="1"/>
</dbReference>
<feature type="coiled-coil region" evidence="8">
    <location>
        <begin position="349"/>
        <end position="397"/>
    </location>
</feature>
<evidence type="ECO:0000256" key="6">
    <source>
        <dbReference type="ARBA" id="ARBA00023242"/>
    </source>
</evidence>
<proteinExistence type="inferred from homology"/>
<evidence type="ECO:0000259" key="10">
    <source>
        <dbReference type="PROSITE" id="PS50174"/>
    </source>
</evidence>
<keyword evidence="12" id="KW-1185">Reference proteome</keyword>
<evidence type="ECO:0000256" key="3">
    <source>
        <dbReference type="ARBA" id="ARBA00022664"/>
    </source>
</evidence>
<comment type="similarity">
    <text evidence="2 7">Belongs to the TFP11/STIP family.</text>
</comment>
<comment type="caution">
    <text evidence="11">The sequence shown here is derived from an EMBL/GenBank/DDBJ whole genome shotgun (WGS) entry which is preliminary data.</text>
</comment>
<feature type="region of interest" description="Disordered" evidence="9">
    <location>
        <begin position="47"/>
        <end position="126"/>
    </location>
</feature>
<dbReference type="Pfam" id="PF07842">
    <property type="entry name" value="GCFC"/>
    <property type="match status" value="1"/>
</dbReference>
<evidence type="ECO:0000256" key="5">
    <source>
        <dbReference type="ARBA" id="ARBA00023187"/>
    </source>
</evidence>
<dbReference type="EMBL" id="CAUOFW020005858">
    <property type="protein sequence ID" value="CAK9171874.1"/>
    <property type="molecule type" value="Genomic_DNA"/>
</dbReference>
<dbReference type="GO" id="GO:0008380">
    <property type="term" value="P:RNA splicing"/>
    <property type="evidence" value="ECO:0007669"/>
    <property type="project" value="UniProtKB-KW"/>
</dbReference>
<dbReference type="Pfam" id="PF12457">
    <property type="entry name" value="TIP_N"/>
    <property type="match status" value="1"/>
</dbReference>
<comment type="subcellular location">
    <subcellularLocation>
        <location evidence="1 7">Nucleus</location>
    </subcellularLocation>
</comment>